<accession>A0A427AXR7</accession>
<reference evidence="1 2" key="1">
    <citation type="journal article" date="2014" name="Agronomy (Basel)">
        <title>A Draft Genome Sequence for Ensete ventricosum, the Drought-Tolerant Tree Against Hunger.</title>
        <authorList>
            <person name="Harrison J."/>
            <person name="Moore K.A."/>
            <person name="Paszkiewicz K."/>
            <person name="Jones T."/>
            <person name="Grant M."/>
            <person name="Ambacheew D."/>
            <person name="Muzemil S."/>
            <person name="Studholme D.J."/>
        </authorList>
    </citation>
    <scope>NUCLEOTIDE SEQUENCE [LARGE SCALE GENOMIC DNA]</scope>
</reference>
<proteinExistence type="predicted"/>
<name>A0A427AXR7_ENSVE</name>
<evidence type="ECO:0000313" key="2">
    <source>
        <dbReference type="Proteomes" id="UP000287651"/>
    </source>
</evidence>
<organism evidence="1 2">
    <name type="scientific">Ensete ventricosum</name>
    <name type="common">Abyssinian banana</name>
    <name type="synonym">Musa ensete</name>
    <dbReference type="NCBI Taxonomy" id="4639"/>
    <lineage>
        <taxon>Eukaryota</taxon>
        <taxon>Viridiplantae</taxon>
        <taxon>Streptophyta</taxon>
        <taxon>Embryophyta</taxon>
        <taxon>Tracheophyta</taxon>
        <taxon>Spermatophyta</taxon>
        <taxon>Magnoliopsida</taxon>
        <taxon>Liliopsida</taxon>
        <taxon>Zingiberales</taxon>
        <taxon>Musaceae</taxon>
        <taxon>Ensete</taxon>
    </lineage>
</organism>
<comment type="caution">
    <text evidence="1">The sequence shown here is derived from an EMBL/GenBank/DDBJ whole genome shotgun (WGS) entry which is preliminary data.</text>
</comment>
<dbReference type="AlphaFoldDB" id="A0A427AXR7"/>
<dbReference type="EMBL" id="AMZH03001003">
    <property type="protein sequence ID" value="RRT81040.1"/>
    <property type="molecule type" value="Genomic_DNA"/>
</dbReference>
<gene>
    <name evidence="1" type="ORF">B296_00002381</name>
</gene>
<evidence type="ECO:0000313" key="1">
    <source>
        <dbReference type="EMBL" id="RRT81040.1"/>
    </source>
</evidence>
<sequence length="121" mass="13896">MVGTTWWDSPRNFWFKRSEPFIPKPRVSQEVPFERLRSVHPLRAKRNRAVVSTFNSIVRLGFSRRESFRSPTVEGEGERVGVLRVLLRWMHIVGVLFAEAEVSSRPGPTLMCKSVNVVICG</sequence>
<protein>
    <submittedName>
        <fullName evidence="1">Uncharacterized protein</fullName>
    </submittedName>
</protein>
<dbReference type="Proteomes" id="UP000287651">
    <property type="component" value="Unassembled WGS sequence"/>
</dbReference>